<evidence type="ECO:0000313" key="4">
    <source>
        <dbReference type="Proteomes" id="UP000654471"/>
    </source>
</evidence>
<reference evidence="4" key="1">
    <citation type="journal article" date="2019" name="Int. J. Syst. Evol. Microbiol.">
        <title>The Global Catalogue of Microorganisms (GCM) 10K type strain sequencing project: providing services to taxonomists for standard genome sequencing and annotation.</title>
        <authorList>
            <consortium name="The Broad Institute Genomics Platform"/>
            <consortium name="The Broad Institute Genome Sequencing Center for Infectious Disease"/>
            <person name="Wu L."/>
            <person name="Ma J."/>
        </authorList>
    </citation>
    <scope>NUCLEOTIDE SEQUENCE [LARGE SCALE GENOMIC DNA]</scope>
    <source>
        <strain evidence="4">JCM 3399</strain>
    </source>
</reference>
<dbReference type="PANTHER" id="PTHR41521:SF4">
    <property type="entry name" value="BLR0684 PROTEIN"/>
    <property type="match status" value="1"/>
</dbReference>
<feature type="region of interest" description="Disordered" evidence="1">
    <location>
        <begin position="1"/>
        <end position="22"/>
    </location>
</feature>
<dbReference type="Pfam" id="PF07045">
    <property type="entry name" value="DUF1330"/>
    <property type="match status" value="1"/>
</dbReference>
<name>A0ABQ2UTI3_9ACTN</name>
<dbReference type="PANTHER" id="PTHR41521">
    <property type="match status" value="1"/>
</dbReference>
<dbReference type="EMBL" id="BMRP01000003">
    <property type="protein sequence ID" value="GGU50522.1"/>
    <property type="molecule type" value="Genomic_DNA"/>
</dbReference>
<organism evidence="3 4">
    <name type="scientific">Streptomyces albospinus</name>
    <dbReference type="NCBI Taxonomy" id="285515"/>
    <lineage>
        <taxon>Bacteria</taxon>
        <taxon>Bacillati</taxon>
        <taxon>Actinomycetota</taxon>
        <taxon>Actinomycetes</taxon>
        <taxon>Kitasatosporales</taxon>
        <taxon>Streptomycetaceae</taxon>
        <taxon>Streptomyces</taxon>
    </lineage>
</organism>
<protein>
    <recommendedName>
        <fullName evidence="2">DUF1330 domain-containing protein</fullName>
    </recommendedName>
</protein>
<dbReference type="InterPro" id="IPR011008">
    <property type="entry name" value="Dimeric_a/b-barrel"/>
</dbReference>
<sequence>MTPEVIDPPTGSWKRAEHREQRVRRPAAQAAREAGSPMTAYAIAHFRPAEPNPEICAYIESIQATLDPFGGRFLVHGGELDIREGSWPGAVVVIVFPGMAQARAWYDSPAYEEILPLRTRHIAGDVILVPGVPDDYDPAETAARMRAAMAG</sequence>
<comment type="caution">
    <text evidence="3">The sequence shown here is derived from an EMBL/GenBank/DDBJ whole genome shotgun (WGS) entry which is preliminary data.</text>
</comment>
<proteinExistence type="predicted"/>
<evidence type="ECO:0000313" key="3">
    <source>
        <dbReference type="EMBL" id="GGU50522.1"/>
    </source>
</evidence>
<dbReference type="SUPFAM" id="SSF54909">
    <property type="entry name" value="Dimeric alpha+beta barrel"/>
    <property type="match status" value="1"/>
</dbReference>
<keyword evidence="4" id="KW-1185">Reference proteome</keyword>
<evidence type="ECO:0000256" key="1">
    <source>
        <dbReference type="SAM" id="MobiDB-lite"/>
    </source>
</evidence>
<accession>A0ABQ2UTI3</accession>
<dbReference type="Gene3D" id="3.30.70.100">
    <property type="match status" value="1"/>
</dbReference>
<gene>
    <name evidence="3" type="ORF">GCM10010211_13570</name>
</gene>
<dbReference type="Proteomes" id="UP000654471">
    <property type="component" value="Unassembled WGS sequence"/>
</dbReference>
<evidence type="ECO:0000259" key="2">
    <source>
        <dbReference type="Pfam" id="PF07045"/>
    </source>
</evidence>
<dbReference type="InterPro" id="IPR010753">
    <property type="entry name" value="DUF1330"/>
</dbReference>
<feature type="domain" description="DUF1330" evidence="2">
    <location>
        <begin position="39"/>
        <end position="132"/>
    </location>
</feature>